<dbReference type="Pfam" id="PF07883">
    <property type="entry name" value="Cupin_2"/>
    <property type="match status" value="1"/>
</dbReference>
<proteinExistence type="predicted"/>
<keyword evidence="3" id="KW-1185">Reference proteome</keyword>
<dbReference type="InterPro" id="IPR013096">
    <property type="entry name" value="Cupin_2"/>
</dbReference>
<organism evidence="2 3">
    <name type="scientific">Jatrophihabitans cynanchi</name>
    <dbReference type="NCBI Taxonomy" id="2944128"/>
    <lineage>
        <taxon>Bacteria</taxon>
        <taxon>Bacillati</taxon>
        <taxon>Actinomycetota</taxon>
        <taxon>Actinomycetes</taxon>
        <taxon>Jatrophihabitantales</taxon>
        <taxon>Jatrophihabitantaceae</taxon>
        <taxon>Jatrophihabitans</taxon>
    </lineage>
</organism>
<dbReference type="Gene3D" id="2.60.120.10">
    <property type="entry name" value="Jelly Rolls"/>
    <property type="match status" value="1"/>
</dbReference>
<dbReference type="InterPro" id="IPR011051">
    <property type="entry name" value="RmlC_Cupin_sf"/>
</dbReference>
<accession>A0ABY7JVV6</accession>
<evidence type="ECO:0000259" key="1">
    <source>
        <dbReference type="Pfam" id="PF07883"/>
    </source>
</evidence>
<dbReference type="SUPFAM" id="SSF51182">
    <property type="entry name" value="RmlC-like cupins"/>
    <property type="match status" value="1"/>
</dbReference>
<protein>
    <recommendedName>
        <fullName evidence="1">Cupin type-2 domain-containing protein</fullName>
    </recommendedName>
</protein>
<dbReference type="RefSeq" id="WP_269441734.1">
    <property type="nucleotide sequence ID" value="NZ_CP097463.1"/>
</dbReference>
<dbReference type="Proteomes" id="UP001164693">
    <property type="component" value="Chromosome"/>
</dbReference>
<gene>
    <name evidence="2" type="ORF">M6B22_11755</name>
</gene>
<name>A0ABY7JVV6_9ACTN</name>
<dbReference type="EMBL" id="CP097463">
    <property type="protein sequence ID" value="WAX55231.1"/>
    <property type="molecule type" value="Genomic_DNA"/>
</dbReference>
<sequence length="123" mass="12799">MPVLSPADAVQHDVHGSRFTAYVAPSLGSAQLCAWQLDVPAGTPGLEHRVSREEVLLVLAGTLQVTVDGIGGQVEQGQVVHVPAGSTLLVATGDRPATAWVTTTAGLVAELPDGTRFEPPWAR</sequence>
<feature type="domain" description="Cupin type-2" evidence="1">
    <location>
        <begin position="38"/>
        <end position="96"/>
    </location>
</feature>
<evidence type="ECO:0000313" key="2">
    <source>
        <dbReference type="EMBL" id="WAX55231.1"/>
    </source>
</evidence>
<dbReference type="InterPro" id="IPR014710">
    <property type="entry name" value="RmlC-like_jellyroll"/>
</dbReference>
<reference evidence="2" key="1">
    <citation type="submission" date="2022-05" db="EMBL/GenBank/DDBJ databases">
        <title>Jatrophihabitans sp. SB3-54 whole genome sequence.</title>
        <authorList>
            <person name="Suh M.K."/>
            <person name="Eom M.K."/>
            <person name="Kim J.S."/>
            <person name="Kim H.S."/>
            <person name="Do H.E."/>
            <person name="Shin Y.K."/>
            <person name="Lee J.-S."/>
        </authorList>
    </citation>
    <scope>NUCLEOTIDE SEQUENCE</scope>
    <source>
        <strain evidence="2">SB3-54</strain>
    </source>
</reference>
<evidence type="ECO:0000313" key="3">
    <source>
        <dbReference type="Proteomes" id="UP001164693"/>
    </source>
</evidence>